<protein>
    <submittedName>
        <fullName evidence="1">Uncharacterized protein</fullName>
    </submittedName>
</protein>
<name>A0A0C3BAF3_PILCF</name>
<reference evidence="2" key="2">
    <citation type="submission" date="2015-01" db="EMBL/GenBank/DDBJ databases">
        <title>Evolutionary Origins and Diversification of the Mycorrhizal Mutualists.</title>
        <authorList>
            <consortium name="DOE Joint Genome Institute"/>
            <consortium name="Mycorrhizal Genomics Consortium"/>
            <person name="Kohler A."/>
            <person name="Kuo A."/>
            <person name="Nagy L.G."/>
            <person name="Floudas D."/>
            <person name="Copeland A."/>
            <person name="Barry K.W."/>
            <person name="Cichocki N."/>
            <person name="Veneault-Fourrey C."/>
            <person name="LaButti K."/>
            <person name="Lindquist E.A."/>
            <person name="Lipzen A."/>
            <person name="Lundell T."/>
            <person name="Morin E."/>
            <person name="Murat C."/>
            <person name="Riley R."/>
            <person name="Ohm R."/>
            <person name="Sun H."/>
            <person name="Tunlid A."/>
            <person name="Henrissat B."/>
            <person name="Grigoriev I.V."/>
            <person name="Hibbett D.S."/>
            <person name="Martin F."/>
        </authorList>
    </citation>
    <scope>NUCLEOTIDE SEQUENCE [LARGE SCALE GENOMIC DNA]</scope>
    <source>
        <strain evidence="2">F 1598</strain>
    </source>
</reference>
<dbReference type="Proteomes" id="UP000054166">
    <property type="component" value="Unassembled WGS sequence"/>
</dbReference>
<sequence>MYAVAHCRRRKGVSVRFPTQPDLTGTVWKSVVSCIVGRANSTMQVMCLSLEVPRFRCTQYHLRMWRLYDIIGWCCYLLQIDIPLFGYSVGARISLAGVVTPS</sequence>
<dbReference type="AlphaFoldDB" id="A0A0C3BAF3"/>
<organism evidence="1 2">
    <name type="scientific">Piloderma croceum (strain F 1598)</name>
    <dbReference type="NCBI Taxonomy" id="765440"/>
    <lineage>
        <taxon>Eukaryota</taxon>
        <taxon>Fungi</taxon>
        <taxon>Dikarya</taxon>
        <taxon>Basidiomycota</taxon>
        <taxon>Agaricomycotina</taxon>
        <taxon>Agaricomycetes</taxon>
        <taxon>Agaricomycetidae</taxon>
        <taxon>Atheliales</taxon>
        <taxon>Atheliaceae</taxon>
        <taxon>Piloderma</taxon>
    </lineage>
</organism>
<evidence type="ECO:0000313" key="1">
    <source>
        <dbReference type="EMBL" id="KIM83268.1"/>
    </source>
</evidence>
<dbReference type="HOGENOM" id="CLU_2278499_0_0_1"/>
<evidence type="ECO:0000313" key="2">
    <source>
        <dbReference type="Proteomes" id="UP000054166"/>
    </source>
</evidence>
<reference evidence="1 2" key="1">
    <citation type="submission" date="2014-04" db="EMBL/GenBank/DDBJ databases">
        <authorList>
            <consortium name="DOE Joint Genome Institute"/>
            <person name="Kuo A."/>
            <person name="Tarkka M."/>
            <person name="Buscot F."/>
            <person name="Kohler A."/>
            <person name="Nagy L.G."/>
            <person name="Floudas D."/>
            <person name="Copeland A."/>
            <person name="Barry K.W."/>
            <person name="Cichocki N."/>
            <person name="Veneault-Fourrey C."/>
            <person name="LaButti K."/>
            <person name="Lindquist E.A."/>
            <person name="Lipzen A."/>
            <person name="Lundell T."/>
            <person name="Morin E."/>
            <person name="Murat C."/>
            <person name="Sun H."/>
            <person name="Tunlid A."/>
            <person name="Henrissat B."/>
            <person name="Grigoriev I.V."/>
            <person name="Hibbett D.S."/>
            <person name="Martin F."/>
            <person name="Nordberg H.P."/>
            <person name="Cantor M.N."/>
            <person name="Hua S.X."/>
        </authorList>
    </citation>
    <scope>NUCLEOTIDE SEQUENCE [LARGE SCALE GENOMIC DNA]</scope>
    <source>
        <strain evidence="1 2">F 1598</strain>
    </source>
</reference>
<gene>
    <name evidence="1" type="ORF">PILCRDRAFT_819512</name>
</gene>
<accession>A0A0C3BAF3</accession>
<proteinExistence type="predicted"/>
<keyword evidence="2" id="KW-1185">Reference proteome</keyword>
<dbReference type="EMBL" id="KN832991">
    <property type="protein sequence ID" value="KIM83268.1"/>
    <property type="molecule type" value="Genomic_DNA"/>
</dbReference>
<dbReference type="InParanoid" id="A0A0C3BAF3"/>